<dbReference type="EMBL" id="MNCJ02000324">
    <property type="protein sequence ID" value="KAF5789631.1"/>
    <property type="molecule type" value="Genomic_DNA"/>
</dbReference>
<proteinExistence type="predicted"/>
<reference evidence="1" key="2">
    <citation type="submission" date="2020-06" db="EMBL/GenBank/DDBJ databases">
        <title>Helianthus annuus Genome sequencing and assembly Release 2.</title>
        <authorList>
            <person name="Gouzy J."/>
            <person name="Langlade N."/>
            <person name="Munos S."/>
        </authorList>
    </citation>
    <scope>NUCLEOTIDE SEQUENCE</scope>
    <source>
        <tissue evidence="1">Leaves</tissue>
    </source>
</reference>
<sequence length="54" mass="6245">MNPMSLNRLSIVLSDYGFFTSTLEDAEFIMIKDDEHLLIMNFQAKPADKDKHNV</sequence>
<dbReference type="Gramene" id="mRNA:HanXRQr2_Chr09g0373531">
    <property type="protein sequence ID" value="mRNA:HanXRQr2_Chr09g0373531"/>
    <property type="gene ID" value="HanXRQr2_Chr09g0373531"/>
</dbReference>
<evidence type="ECO:0000313" key="1">
    <source>
        <dbReference type="EMBL" id="KAF5789631.1"/>
    </source>
</evidence>
<comment type="caution">
    <text evidence="1">The sequence shown here is derived from an EMBL/GenBank/DDBJ whole genome shotgun (WGS) entry which is preliminary data.</text>
</comment>
<evidence type="ECO:0000313" key="2">
    <source>
        <dbReference type="Proteomes" id="UP000215914"/>
    </source>
</evidence>
<dbReference type="Proteomes" id="UP000215914">
    <property type="component" value="Unassembled WGS sequence"/>
</dbReference>
<name>A0A9K3I4E2_HELAN</name>
<accession>A0A9K3I4E2</accession>
<keyword evidence="2" id="KW-1185">Reference proteome</keyword>
<protein>
    <submittedName>
        <fullName evidence="1">Uncharacterized protein</fullName>
    </submittedName>
</protein>
<gene>
    <name evidence="1" type="ORF">HanXRQr2_Chr09g0373531</name>
</gene>
<dbReference type="AlphaFoldDB" id="A0A9K3I4E2"/>
<reference evidence="1" key="1">
    <citation type="journal article" date="2017" name="Nature">
        <title>The sunflower genome provides insights into oil metabolism, flowering and Asterid evolution.</title>
        <authorList>
            <person name="Badouin H."/>
            <person name="Gouzy J."/>
            <person name="Grassa C.J."/>
            <person name="Murat F."/>
            <person name="Staton S.E."/>
            <person name="Cottret L."/>
            <person name="Lelandais-Briere C."/>
            <person name="Owens G.L."/>
            <person name="Carrere S."/>
            <person name="Mayjonade B."/>
            <person name="Legrand L."/>
            <person name="Gill N."/>
            <person name="Kane N.C."/>
            <person name="Bowers J.E."/>
            <person name="Hubner S."/>
            <person name="Bellec A."/>
            <person name="Berard A."/>
            <person name="Berges H."/>
            <person name="Blanchet N."/>
            <person name="Boniface M.C."/>
            <person name="Brunel D."/>
            <person name="Catrice O."/>
            <person name="Chaidir N."/>
            <person name="Claudel C."/>
            <person name="Donnadieu C."/>
            <person name="Faraut T."/>
            <person name="Fievet G."/>
            <person name="Helmstetter N."/>
            <person name="King M."/>
            <person name="Knapp S.J."/>
            <person name="Lai Z."/>
            <person name="Le Paslier M.C."/>
            <person name="Lippi Y."/>
            <person name="Lorenzon L."/>
            <person name="Mandel J.R."/>
            <person name="Marage G."/>
            <person name="Marchand G."/>
            <person name="Marquand E."/>
            <person name="Bret-Mestries E."/>
            <person name="Morien E."/>
            <person name="Nambeesan S."/>
            <person name="Nguyen T."/>
            <person name="Pegot-Espagnet P."/>
            <person name="Pouilly N."/>
            <person name="Raftis F."/>
            <person name="Sallet E."/>
            <person name="Schiex T."/>
            <person name="Thomas J."/>
            <person name="Vandecasteele C."/>
            <person name="Vares D."/>
            <person name="Vear F."/>
            <person name="Vautrin S."/>
            <person name="Crespi M."/>
            <person name="Mangin B."/>
            <person name="Burke J.M."/>
            <person name="Salse J."/>
            <person name="Munos S."/>
            <person name="Vincourt P."/>
            <person name="Rieseberg L.H."/>
            <person name="Langlade N.B."/>
        </authorList>
    </citation>
    <scope>NUCLEOTIDE SEQUENCE</scope>
    <source>
        <tissue evidence="1">Leaves</tissue>
    </source>
</reference>
<organism evidence="1 2">
    <name type="scientific">Helianthus annuus</name>
    <name type="common">Common sunflower</name>
    <dbReference type="NCBI Taxonomy" id="4232"/>
    <lineage>
        <taxon>Eukaryota</taxon>
        <taxon>Viridiplantae</taxon>
        <taxon>Streptophyta</taxon>
        <taxon>Embryophyta</taxon>
        <taxon>Tracheophyta</taxon>
        <taxon>Spermatophyta</taxon>
        <taxon>Magnoliopsida</taxon>
        <taxon>eudicotyledons</taxon>
        <taxon>Gunneridae</taxon>
        <taxon>Pentapetalae</taxon>
        <taxon>asterids</taxon>
        <taxon>campanulids</taxon>
        <taxon>Asterales</taxon>
        <taxon>Asteraceae</taxon>
        <taxon>Asteroideae</taxon>
        <taxon>Heliantheae alliance</taxon>
        <taxon>Heliantheae</taxon>
        <taxon>Helianthus</taxon>
    </lineage>
</organism>